<gene>
    <name evidence="5" type="ORF">FGK63_16340</name>
</gene>
<dbReference type="InterPro" id="IPR041664">
    <property type="entry name" value="AAA_16"/>
</dbReference>
<dbReference type="InterPro" id="IPR029787">
    <property type="entry name" value="Nucleotide_cyclase"/>
</dbReference>
<evidence type="ECO:0008006" key="7">
    <source>
        <dbReference type="Google" id="ProtNLM"/>
    </source>
</evidence>
<dbReference type="Gene3D" id="3.40.50.300">
    <property type="entry name" value="P-loop containing nucleotide triphosphate hydrolases"/>
    <property type="match status" value="1"/>
</dbReference>
<organism evidence="5 6">
    <name type="scientific">Ruegeria sediminis</name>
    <dbReference type="NCBI Taxonomy" id="2583820"/>
    <lineage>
        <taxon>Bacteria</taxon>
        <taxon>Pseudomonadati</taxon>
        <taxon>Pseudomonadota</taxon>
        <taxon>Alphaproteobacteria</taxon>
        <taxon>Rhodobacterales</taxon>
        <taxon>Roseobacteraceae</taxon>
        <taxon>Ruegeria</taxon>
    </lineage>
</organism>
<sequence length="1117" mass="122196">MYPLSLLLLPKAGRRGVADRVSEWLKSLGLGKYDEVFARHEIDLDAARDLTDDDLREIGLPVGPRKKLLRAIKALSEGATSAEAPDQPEPIRSDNTERRQLTVLFCDLVGSTQLSAEHDPEEMRDLLTRYQDTVAATVVRFGGYVANYLGDGVLAYFGWPRASEDQTAQALRAASTAVDAVARISLPDGSGLSARIGIATGQVVVGDIVGKTAKQVAAISGETPNLAARLQAEAEPGSVVIDPATRSMVEGEFDLVELGRRQLKGVPKPVMLFQVAGERPSESRFFAQHPKRLAPFLGRRNELALLKDRWSVAAGGEGQVVHLSGEPGIGKSRLSLRLLEEISPQPHVRLRYQCSPHHVHSALYPIIRQLSFAAGIKPSDTAEQKLDKLERALRKSTENVSQTAPLLAEMMSLPTERYDATSLSPQRQKEAVFDALVEQLTGLAATAPVIMVLEDAHWIDPTSLEAFGRIVAIAESLPILLPVTSRPEFRIPWPVGGHVSELSLTRLPRKQCGELIHSLLGERWVDDAILERFVERADGIPLFAEELARAIEGGPSRAGEFALPPTLQALLASRLDQLSPSARSMAQIGSILGRECPLRIIRALSELPAEVEDAAIAELEASGLFTQRGRFDRAEIVFRHALIEEAAYQSQLLSTRAARHRRVADWLTENEPDRAAAEPEVLAHHFHRAGDAEQALHHFHAAARRASTNCAYKEAIAHLRTGLEIIRDRTAEESVQAWRLPYLTALGSAIMALRGYADSEAGDVFQEALSICPDDTDVDTRFKIYWNLWLNNQMSANLPEASRMIDAMKPITRIDPSDEHQLQFSHAGWTTKFSEGDLRAAQAFLETGLPLYTPERFHQCAYHYGGHDPGVCGHSHCNLVQSLTGNLDAAGRCGKDAIGLAEKLGHENSLTIAHAFAALGRYLVRDAAGANELAQSAEELAEKYGPWHFKILAGCISAWAGEMLGEHRDGVEILRDLIRTSKDRSAVMRIPFFEMMLAELHGRHGEFDLSISAAERALDTMRQYRAGVMVAEALRLRGEGEAAMGQPEKAAKSFRASLARAREQGAHLLELRATVSILRSPSAGQPADAEGSVSRVLGTISSELETEDIAAARAILR</sequence>
<dbReference type="SMART" id="SM00044">
    <property type="entry name" value="CYCc"/>
    <property type="match status" value="1"/>
</dbReference>
<dbReference type="InterPro" id="IPR013761">
    <property type="entry name" value="SAM/pointed_sf"/>
</dbReference>
<evidence type="ECO:0000256" key="1">
    <source>
        <dbReference type="ARBA" id="ARBA00022741"/>
    </source>
</evidence>
<comment type="caution">
    <text evidence="5">The sequence shown here is derived from an EMBL/GenBank/DDBJ whole genome shotgun (WGS) entry which is preliminary data.</text>
</comment>
<protein>
    <recommendedName>
        <fullName evidence="7">Adenylate/guanylate cyclase domain-containing protein</fullName>
    </recommendedName>
</protein>
<reference evidence="5 6" key="1">
    <citation type="submission" date="2019-05" db="EMBL/GenBank/DDBJ databases">
        <title>Ruegeria sp. nov., isolated from tidal flat.</title>
        <authorList>
            <person name="Kim W."/>
        </authorList>
    </citation>
    <scope>NUCLEOTIDE SEQUENCE [LARGE SCALE GENOMIC DNA]</scope>
    <source>
        <strain evidence="5 6">CAU 1488</strain>
    </source>
</reference>
<dbReference type="CDD" id="cd09487">
    <property type="entry name" value="SAM_superfamily"/>
    <property type="match status" value="1"/>
</dbReference>
<dbReference type="Pfam" id="PF13191">
    <property type="entry name" value="AAA_16"/>
    <property type="match status" value="1"/>
</dbReference>
<dbReference type="CDD" id="cd07302">
    <property type="entry name" value="CHD"/>
    <property type="match status" value="1"/>
</dbReference>
<dbReference type="PROSITE" id="PS50105">
    <property type="entry name" value="SAM_DOMAIN"/>
    <property type="match status" value="1"/>
</dbReference>
<dbReference type="Proteomes" id="UP001193035">
    <property type="component" value="Unassembled WGS sequence"/>
</dbReference>
<evidence type="ECO:0000259" key="3">
    <source>
        <dbReference type="PROSITE" id="PS50105"/>
    </source>
</evidence>
<dbReference type="InterPro" id="IPR011990">
    <property type="entry name" value="TPR-like_helical_dom_sf"/>
</dbReference>
<dbReference type="Gene3D" id="1.10.150.50">
    <property type="entry name" value="Transcription Factor, Ets-1"/>
    <property type="match status" value="1"/>
</dbReference>
<accession>A0ABY2WV91</accession>
<dbReference type="SUPFAM" id="SSF55073">
    <property type="entry name" value="Nucleotide cyclase"/>
    <property type="match status" value="1"/>
</dbReference>
<dbReference type="EMBL" id="VCPD01000006">
    <property type="protein sequence ID" value="TMV05611.1"/>
    <property type="molecule type" value="Genomic_DNA"/>
</dbReference>
<dbReference type="PANTHER" id="PTHR16305">
    <property type="entry name" value="TESTICULAR SOLUBLE ADENYLYL CYCLASE"/>
    <property type="match status" value="1"/>
</dbReference>
<keyword evidence="6" id="KW-1185">Reference proteome</keyword>
<proteinExistence type="predicted"/>
<keyword evidence="1" id="KW-0547">Nucleotide-binding</keyword>
<keyword evidence="2" id="KW-0067">ATP-binding</keyword>
<dbReference type="SUPFAM" id="SSF48452">
    <property type="entry name" value="TPR-like"/>
    <property type="match status" value="2"/>
</dbReference>
<feature type="domain" description="Guanylate cyclase" evidence="4">
    <location>
        <begin position="102"/>
        <end position="231"/>
    </location>
</feature>
<dbReference type="SMART" id="SM00454">
    <property type="entry name" value="SAM"/>
    <property type="match status" value="1"/>
</dbReference>
<evidence type="ECO:0000256" key="2">
    <source>
        <dbReference type="ARBA" id="ARBA00022840"/>
    </source>
</evidence>
<name>A0ABY2WV91_9RHOB</name>
<evidence type="ECO:0000259" key="4">
    <source>
        <dbReference type="PROSITE" id="PS50125"/>
    </source>
</evidence>
<dbReference type="InterPro" id="IPR027417">
    <property type="entry name" value="P-loop_NTPase"/>
</dbReference>
<dbReference type="InterPro" id="IPR001054">
    <property type="entry name" value="A/G_cyclase"/>
</dbReference>
<dbReference type="SUPFAM" id="SSF52540">
    <property type="entry name" value="P-loop containing nucleoside triphosphate hydrolases"/>
    <property type="match status" value="1"/>
</dbReference>
<evidence type="ECO:0000313" key="5">
    <source>
        <dbReference type="EMBL" id="TMV05611.1"/>
    </source>
</evidence>
<dbReference type="Gene3D" id="1.25.40.10">
    <property type="entry name" value="Tetratricopeptide repeat domain"/>
    <property type="match status" value="1"/>
</dbReference>
<dbReference type="PROSITE" id="PS50125">
    <property type="entry name" value="GUANYLATE_CYCLASE_2"/>
    <property type="match status" value="1"/>
</dbReference>
<dbReference type="PANTHER" id="PTHR16305:SF28">
    <property type="entry name" value="GUANYLATE CYCLASE DOMAIN-CONTAINING PROTEIN"/>
    <property type="match status" value="1"/>
</dbReference>
<dbReference type="InterPro" id="IPR001660">
    <property type="entry name" value="SAM"/>
</dbReference>
<feature type="domain" description="SAM" evidence="3">
    <location>
        <begin position="16"/>
        <end position="78"/>
    </location>
</feature>
<dbReference type="Pfam" id="PF00536">
    <property type="entry name" value="SAM_1"/>
    <property type="match status" value="1"/>
</dbReference>
<evidence type="ECO:0000313" key="6">
    <source>
        <dbReference type="Proteomes" id="UP001193035"/>
    </source>
</evidence>
<dbReference type="Gene3D" id="3.30.70.1230">
    <property type="entry name" value="Nucleotide cyclase"/>
    <property type="match status" value="1"/>
</dbReference>
<dbReference type="Pfam" id="PF00211">
    <property type="entry name" value="Guanylate_cyc"/>
    <property type="match status" value="1"/>
</dbReference>
<dbReference type="SUPFAM" id="SSF47769">
    <property type="entry name" value="SAM/Pointed domain"/>
    <property type="match status" value="1"/>
</dbReference>